<feature type="domain" description="UDP-N-acetylglucosamine 2-epimerase" evidence="2">
    <location>
        <begin position="1"/>
        <end position="86"/>
    </location>
</feature>
<name>A0A2M7FE27_9BACT</name>
<comment type="caution">
    <text evidence="3">The sequence shown here is derived from an EMBL/GenBank/DDBJ whole genome shotgun (WGS) entry which is preliminary data.</text>
</comment>
<dbReference type="Gene3D" id="3.40.50.2000">
    <property type="entry name" value="Glycogen Phosphorylase B"/>
    <property type="match status" value="1"/>
</dbReference>
<gene>
    <name evidence="3" type="ORF">COW49_00750</name>
</gene>
<proteinExistence type="inferred from homology"/>
<dbReference type="Pfam" id="PF02350">
    <property type="entry name" value="Epimerase_2"/>
    <property type="match status" value="1"/>
</dbReference>
<dbReference type="AlphaFoldDB" id="A0A2M7FE27"/>
<sequence>MNASLILNTDSGTVQEEAAILGVPSVTIRDTTERPETVEGGCNIVAGIKTGDICQALQTVMIRHKPGRVPDEYLATNVSETVCNIVTEMPI</sequence>
<dbReference type="InterPro" id="IPR003331">
    <property type="entry name" value="UDP_GlcNAc_Epimerase_2_dom"/>
</dbReference>
<dbReference type="GO" id="GO:0016853">
    <property type="term" value="F:isomerase activity"/>
    <property type="evidence" value="ECO:0007669"/>
    <property type="project" value="UniProtKB-KW"/>
</dbReference>
<keyword evidence="1" id="KW-0413">Isomerase</keyword>
<organism evidence="3 4">
    <name type="scientific">Candidatus Kaiserbacteria bacterium CG17_big_fil_post_rev_8_21_14_2_50_51_7</name>
    <dbReference type="NCBI Taxonomy" id="1974613"/>
    <lineage>
        <taxon>Bacteria</taxon>
        <taxon>Candidatus Kaiseribacteriota</taxon>
    </lineage>
</organism>
<dbReference type="EMBL" id="PFFD01000033">
    <property type="protein sequence ID" value="PIV87225.1"/>
    <property type="molecule type" value="Genomic_DNA"/>
</dbReference>
<comment type="similarity">
    <text evidence="1">Belongs to the UDP-N-acetylglucosamine 2-epimerase family.</text>
</comment>
<evidence type="ECO:0000259" key="2">
    <source>
        <dbReference type="Pfam" id="PF02350"/>
    </source>
</evidence>
<dbReference type="PANTHER" id="PTHR43174:SF1">
    <property type="entry name" value="UDP-N-ACETYLGLUCOSAMINE 2-EPIMERASE"/>
    <property type="match status" value="1"/>
</dbReference>
<protein>
    <recommendedName>
        <fullName evidence="2">UDP-N-acetylglucosamine 2-epimerase domain-containing protein</fullName>
    </recommendedName>
</protein>
<dbReference type="SUPFAM" id="SSF53756">
    <property type="entry name" value="UDP-Glycosyltransferase/glycogen phosphorylase"/>
    <property type="match status" value="1"/>
</dbReference>
<accession>A0A2M7FE27</accession>
<evidence type="ECO:0000313" key="3">
    <source>
        <dbReference type="EMBL" id="PIV87225.1"/>
    </source>
</evidence>
<dbReference type="PANTHER" id="PTHR43174">
    <property type="entry name" value="UDP-N-ACETYLGLUCOSAMINE 2-EPIMERASE"/>
    <property type="match status" value="1"/>
</dbReference>
<evidence type="ECO:0000313" key="4">
    <source>
        <dbReference type="Proteomes" id="UP000228497"/>
    </source>
</evidence>
<dbReference type="Proteomes" id="UP000228497">
    <property type="component" value="Unassembled WGS sequence"/>
</dbReference>
<reference evidence="4" key="1">
    <citation type="submission" date="2017-09" db="EMBL/GenBank/DDBJ databases">
        <title>Depth-based differentiation of microbial function through sediment-hosted aquifers and enrichment of novel symbionts in the deep terrestrial subsurface.</title>
        <authorList>
            <person name="Probst A.J."/>
            <person name="Ladd B."/>
            <person name="Jarett J.K."/>
            <person name="Geller-Mcgrath D.E."/>
            <person name="Sieber C.M.K."/>
            <person name="Emerson J.B."/>
            <person name="Anantharaman K."/>
            <person name="Thomas B.C."/>
            <person name="Malmstrom R."/>
            <person name="Stieglmeier M."/>
            <person name="Klingl A."/>
            <person name="Woyke T."/>
            <person name="Ryan C.M."/>
            <person name="Banfield J.F."/>
        </authorList>
    </citation>
    <scope>NUCLEOTIDE SEQUENCE [LARGE SCALE GENOMIC DNA]</scope>
</reference>
<evidence type="ECO:0000256" key="1">
    <source>
        <dbReference type="RuleBase" id="RU003513"/>
    </source>
</evidence>
<dbReference type="InterPro" id="IPR029767">
    <property type="entry name" value="WecB-like"/>
</dbReference>